<gene>
    <name evidence="3" type="ORF">HAX54_023322</name>
</gene>
<dbReference type="EMBL" id="JACEIK010002831">
    <property type="protein sequence ID" value="MCD9639042.1"/>
    <property type="molecule type" value="Genomic_DNA"/>
</dbReference>
<feature type="coiled-coil region" evidence="1">
    <location>
        <begin position="136"/>
        <end position="163"/>
    </location>
</feature>
<comment type="caution">
    <text evidence="3">The sequence shown here is derived from an EMBL/GenBank/DDBJ whole genome shotgun (WGS) entry which is preliminary data.</text>
</comment>
<keyword evidence="1" id="KW-0175">Coiled coil</keyword>
<organism evidence="3 4">
    <name type="scientific">Datura stramonium</name>
    <name type="common">Jimsonweed</name>
    <name type="synonym">Common thornapple</name>
    <dbReference type="NCBI Taxonomy" id="4076"/>
    <lineage>
        <taxon>Eukaryota</taxon>
        <taxon>Viridiplantae</taxon>
        <taxon>Streptophyta</taxon>
        <taxon>Embryophyta</taxon>
        <taxon>Tracheophyta</taxon>
        <taxon>Spermatophyta</taxon>
        <taxon>Magnoliopsida</taxon>
        <taxon>eudicotyledons</taxon>
        <taxon>Gunneridae</taxon>
        <taxon>Pentapetalae</taxon>
        <taxon>asterids</taxon>
        <taxon>lamiids</taxon>
        <taxon>Solanales</taxon>
        <taxon>Solanaceae</taxon>
        <taxon>Solanoideae</taxon>
        <taxon>Datureae</taxon>
        <taxon>Datura</taxon>
    </lineage>
</organism>
<accession>A0ABS8UXI9</accession>
<evidence type="ECO:0000256" key="2">
    <source>
        <dbReference type="SAM" id="MobiDB-lite"/>
    </source>
</evidence>
<keyword evidence="4" id="KW-1185">Reference proteome</keyword>
<sequence length="167" mass="17872">MEILVTSAPLETVVGVSSPPDDDEVPIHLVFKRKSRTALRPAVQRKIVLDEESPSSPVVDLDSGTPSQPIDESSKTENKAHCGGGVSKKGKKLVVVGKYVEGPGAPMVRSKRKHVIAKSSKAVLKASQSSTVPGALLDLREENARLKSGNASLKNQLEELTHQMICD</sequence>
<evidence type="ECO:0000256" key="1">
    <source>
        <dbReference type="SAM" id="Coils"/>
    </source>
</evidence>
<name>A0ABS8UXI9_DATST</name>
<protein>
    <submittedName>
        <fullName evidence="3">Uncharacterized protein</fullName>
    </submittedName>
</protein>
<dbReference type="Proteomes" id="UP000823775">
    <property type="component" value="Unassembled WGS sequence"/>
</dbReference>
<proteinExistence type="predicted"/>
<feature type="region of interest" description="Disordered" evidence="2">
    <location>
        <begin position="50"/>
        <end position="87"/>
    </location>
</feature>
<reference evidence="3 4" key="1">
    <citation type="journal article" date="2021" name="BMC Genomics">
        <title>Datura genome reveals duplications of psychoactive alkaloid biosynthetic genes and high mutation rate following tissue culture.</title>
        <authorList>
            <person name="Rajewski A."/>
            <person name="Carter-House D."/>
            <person name="Stajich J."/>
            <person name="Litt A."/>
        </authorList>
    </citation>
    <scope>NUCLEOTIDE SEQUENCE [LARGE SCALE GENOMIC DNA]</scope>
    <source>
        <strain evidence="3">AR-01</strain>
    </source>
</reference>
<evidence type="ECO:0000313" key="4">
    <source>
        <dbReference type="Proteomes" id="UP000823775"/>
    </source>
</evidence>
<evidence type="ECO:0000313" key="3">
    <source>
        <dbReference type="EMBL" id="MCD9639042.1"/>
    </source>
</evidence>